<feature type="transmembrane region" description="Helical" evidence="1">
    <location>
        <begin position="6"/>
        <end position="30"/>
    </location>
</feature>
<accession>A0A0U5B7G6</accession>
<dbReference type="InterPro" id="IPR012902">
    <property type="entry name" value="N_methyl_site"/>
</dbReference>
<dbReference type="Proteomes" id="UP000068196">
    <property type="component" value="Chromosome"/>
</dbReference>
<evidence type="ECO:0000313" key="2">
    <source>
        <dbReference type="EMBL" id="BAU24016.1"/>
    </source>
</evidence>
<dbReference type="SUPFAM" id="SSF54523">
    <property type="entry name" value="Pili subunits"/>
    <property type="match status" value="1"/>
</dbReference>
<organism evidence="2 3">
    <name type="scientific">Caldimicrobium thiodismutans</name>
    <dbReference type="NCBI Taxonomy" id="1653476"/>
    <lineage>
        <taxon>Bacteria</taxon>
        <taxon>Pseudomonadati</taxon>
        <taxon>Thermodesulfobacteriota</taxon>
        <taxon>Thermodesulfobacteria</taxon>
        <taxon>Thermodesulfobacteriales</taxon>
        <taxon>Thermodesulfobacteriaceae</taxon>
        <taxon>Caldimicrobium</taxon>
    </lineage>
</organism>
<keyword evidence="1" id="KW-1133">Transmembrane helix</keyword>
<reference evidence="3" key="2">
    <citation type="journal article" date="2016" name="Int. J. Syst. Evol. Microbiol.">
        <title>Caldimicrobium thiodismutans sp. nov., a sulfur-disproportionating bacterium isolated from a hot spring.</title>
        <authorList>
            <person name="Kojima H."/>
            <person name="Umezawa K."/>
            <person name="Fukui M."/>
        </authorList>
    </citation>
    <scope>NUCLEOTIDE SEQUENCE [LARGE SCALE GENOMIC DNA]</scope>
    <source>
        <strain evidence="3">TF1</strain>
    </source>
</reference>
<dbReference type="Pfam" id="PF07963">
    <property type="entry name" value="N_methyl"/>
    <property type="match status" value="1"/>
</dbReference>
<dbReference type="EMBL" id="AP014945">
    <property type="protein sequence ID" value="BAU24016.1"/>
    <property type="molecule type" value="Genomic_DNA"/>
</dbReference>
<dbReference type="KEGG" id="cthi:THC_1656"/>
<dbReference type="STRING" id="1653476.THC_1656"/>
<sequence length="139" mass="14716">MNSKGFTLVELIIVIAIISILASISILTYIRYQQKSKIASNALPIVKACANDALTFCMSGRASDIPSITMNVTSLPNCRNAIATASGTLNVTITGTFTCEASGHISNGTITGELEGVDLYKSQCTLNNQSIHCQILSKS</sequence>
<dbReference type="PROSITE" id="PS00409">
    <property type="entry name" value="PROKAR_NTER_METHYL"/>
    <property type="match status" value="1"/>
</dbReference>
<dbReference type="Gene3D" id="3.30.700.10">
    <property type="entry name" value="Glycoprotein, Type 4 Pilin"/>
    <property type="match status" value="1"/>
</dbReference>
<dbReference type="AlphaFoldDB" id="A0A0U5B7G6"/>
<dbReference type="InterPro" id="IPR045584">
    <property type="entry name" value="Pilin-like"/>
</dbReference>
<proteinExistence type="predicted"/>
<name>A0A0U5B7G6_9BACT</name>
<gene>
    <name evidence="2" type="ORF">THC_1656</name>
</gene>
<keyword evidence="3" id="KW-1185">Reference proteome</keyword>
<evidence type="ECO:0000256" key="1">
    <source>
        <dbReference type="SAM" id="Phobius"/>
    </source>
</evidence>
<evidence type="ECO:0008006" key="4">
    <source>
        <dbReference type="Google" id="ProtNLM"/>
    </source>
</evidence>
<dbReference type="NCBIfam" id="TIGR02532">
    <property type="entry name" value="IV_pilin_GFxxxE"/>
    <property type="match status" value="1"/>
</dbReference>
<protein>
    <recommendedName>
        <fullName evidence="4">Prepilin-type N-terminal cleavage/methylation domain-containing protein</fullName>
    </recommendedName>
</protein>
<keyword evidence="1" id="KW-0472">Membrane</keyword>
<keyword evidence="1" id="KW-0812">Transmembrane</keyword>
<evidence type="ECO:0000313" key="3">
    <source>
        <dbReference type="Proteomes" id="UP000068196"/>
    </source>
</evidence>
<reference evidence="2 3" key="1">
    <citation type="journal article" date="2016" name="Int. J. Syst. Evol. Microbiol.">
        <title>Caldimicrobium thiodismutans sp. nov., a sulfur-disproportionating bacterium isolated from a hot spring, and emended description of the genus Caldimicrobium.</title>
        <authorList>
            <person name="Kojima H."/>
            <person name="Umezawa K."/>
            <person name="Fukui M."/>
        </authorList>
    </citation>
    <scope>NUCLEOTIDE SEQUENCE [LARGE SCALE GENOMIC DNA]</scope>
    <source>
        <strain evidence="2 3">TF1</strain>
    </source>
</reference>
<dbReference type="RefSeq" id="WP_197650960.1">
    <property type="nucleotide sequence ID" value="NZ_AP014945.1"/>
</dbReference>